<proteinExistence type="predicted"/>
<name>A0A0P0GMK1_9BACE</name>
<feature type="transmembrane region" description="Helical" evidence="1">
    <location>
        <begin position="66"/>
        <end position="88"/>
    </location>
</feature>
<dbReference type="SUPFAM" id="SSF81665">
    <property type="entry name" value="Calcium ATPase, transmembrane domain M"/>
    <property type="match status" value="1"/>
</dbReference>
<gene>
    <name evidence="2" type="ORF">BcellWH2_03921</name>
</gene>
<dbReference type="PATRIC" id="fig|246787.4.peg.4057"/>
<keyword evidence="1" id="KW-0472">Membrane</keyword>
<keyword evidence="1" id="KW-0812">Transmembrane</keyword>
<dbReference type="AlphaFoldDB" id="A0A0P0GMK1"/>
<feature type="transmembrane region" description="Helical" evidence="1">
    <location>
        <begin position="20"/>
        <end position="38"/>
    </location>
</feature>
<protein>
    <submittedName>
        <fullName evidence="2">Uncharacterized protein</fullName>
    </submittedName>
</protein>
<evidence type="ECO:0000313" key="3">
    <source>
        <dbReference type="Proteomes" id="UP000061809"/>
    </source>
</evidence>
<sequence>MAERTVKSRYEQVVTELPRILPLCYLVMVCIGMLFNYFKFKHFGINIFQYASVFDFLISPFEDPTIIWFMILSPIIPIIAFITDRIWIKRFPVSYKKSSFGMSEKSWYKPVMRITYLALVIIYIFLFSFFYGIYTYRAVKMQDDITVCYNDNEDISGKPIGKVGNTLFLLTGSVVQIIPTDSYVKSITIPLKE</sequence>
<dbReference type="RefSeq" id="WP_029427242.1">
    <property type="nucleotide sequence ID" value="NZ_CP012801.1"/>
</dbReference>
<dbReference type="InterPro" id="IPR023298">
    <property type="entry name" value="ATPase_P-typ_TM_dom_sf"/>
</dbReference>
<reference evidence="2 3" key="1">
    <citation type="journal article" date="2015" name="Science">
        <title>Genetic determinants of in vivo fitness and diet responsiveness in multiple human gut Bacteroides.</title>
        <authorList>
            <person name="Wu M."/>
            <person name="McNulty N.P."/>
            <person name="Rodionov D.A."/>
            <person name="Khoroshkin M.S."/>
            <person name="Griffin N.W."/>
            <person name="Cheng J."/>
            <person name="Latreille P."/>
            <person name="Kerstetter R.A."/>
            <person name="Terrapon N."/>
            <person name="Henrissat B."/>
            <person name="Osterman A.L."/>
            <person name="Gordon J.I."/>
        </authorList>
    </citation>
    <scope>NUCLEOTIDE SEQUENCE [LARGE SCALE GENOMIC DNA]</scope>
    <source>
        <strain evidence="2 3">WH2</strain>
    </source>
</reference>
<evidence type="ECO:0000256" key="1">
    <source>
        <dbReference type="SAM" id="Phobius"/>
    </source>
</evidence>
<evidence type="ECO:0000313" key="2">
    <source>
        <dbReference type="EMBL" id="ALJ61142.1"/>
    </source>
</evidence>
<keyword evidence="1" id="KW-1133">Transmembrane helix</keyword>
<feature type="transmembrane region" description="Helical" evidence="1">
    <location>
        <begin position="114"/>
        <end position="134"/>
    </location>
</feature>
<organism evidence="2 3">
    <name type="scientific">Bacteroides cellulosilyticus</name>
    <dbReference type="NCBI Taxonomy" id="246787"/>
    <lineage>
        <taxon>Bacteria</taxon>
        <taxon>Pseudomonadati</taxon>
        <taxon>Bacteroidota</taxon>
        <taxon>Bacteroidia</taxon>
        <taxon>Bacteroidales</taxon>
        <taxon>Bacteroidaceae</taxon>
        <taxon>Bacteroides</taxon>
    </lineage>
</organism>
<dbReference type="Proteomes" id="UP000061809">
    <property type="component" value="Chromosome"/>
</dbReference>
<accession>A0A0P0GMK1</accession>
<dbReference type="EMBL" id="CP012801">
    <property type="protein sequence ID" value="ALJ61142.1"/>
    <property type="molecule type" value="Genomic_DNA"/>
</dbReference>
<dbReference type="KEGG" id="bcel:BcellWH2_03921"/>